<dbReference type="VEuPathDB" id="VectorBase:AFUN006904"/>
<name>A0A182RKY6_ANOFN</name>
<dbReference type="VEuPathDB" id="VectorBase:AFUN2_003043"/>
<feature type="region of interest" description="Disordered" evidence="1">
    <location>
        <begin position="200"/>
        <end position="353"/>
    </location>
</feature>
<protein>
    <submittedName>
        <fullName evidence="3">Uncharacterized protein</fullName>
    </submittedName>
</protein>
<feature type="transmembrane region" description="Helical" evidence="2">
    <location>
        <begin position="50"/>
        <end position="76"/>
    </location>
</feature>
<accession>A0A182RKY6</accession>
<proteinExistence type="predicted"/>
<sequence>MFLDNFHITLIPVPFLSTVQMSVLLVLTGLVSYSSLFVMDIIGRSTRYSFILALEQVFLAAFSLLLTVMGILVHMLVQDMNVSYRVLSVSMLISHGVLGVLFLLAKVSQMNQLADRWRVLNGSSTSNRAQNYRRTAPPARNNDVMEVTRRDSYTYRFVNPGASFGNEVVIPPNIRLSPSMLGATARIQSYIEPLHANQSSEPIVSTSNGELDGTAASTNGPTIIDAFESLPSSGRQTSPVPSELSSGPREKPFRVNPITFRKATEETFEPNSTIRKESLADSAKPLPMIRRTPSITSDPDPTPSTSRQHSTATMKPMYKRSSEPTPSTSRQKDMEPSVSYKNGNEYVNMSRLK</sequence>
<keyword evidence="2" id="KW-1133">Transmembrane helix</keyword>
<dbReference type="EnsemblMetazoa" id="AFUN006904-RA">
    <property type="protein sequence ID" value="AFUN006904-PA"/>
    <property type="gene ID" value="AFUN006904"/>
</dbReference>
<feature type="compositionally biased region" description="Polar residues" evidence="1">
    <location>
        <begin position="230"/>
        <end position="245"/>
    </location>
</feature>
<feature type="transmembrane region" description="Helical" evidence="2">
    <location>
        <begin position="82"/>
        <end position="104"/>
    </location>
</feature>
<feature type="transmembrane region" description="Helical" evidence="2">
    <location>
        <begin position="20"/>
        <end position="38"/>
    </location>
</feature>
<evidence type="ECO:0000256" key="1">
    <source>
        <dbReference type="SAM" id="MobiDB-lite"/>
    </source>
</evidence>
<feature type="compositionally biased region" description="Low complexity" evidence="1">
    <location>
        <begin position="292"/>
        <end position="306"/>
    </location>
</feature>
<dbReference type="AlphaFoldDB" id="A0A182RKY6"/>
<keyword evidence="2" id="KW-0812">Transmembrane</keyword>
<organism evidence="3">
    <name type="scientific">Anopheles funestus</name>
    <name type="common">African malaria mosquito</name>
    <dbReference type="NCBI Taxonomy" id="62324"/>
    <lineage>
        <taxon>Eukaryota</taxon>
        <taxon>Metazoa</taxon>
        <taxon>Ecdysozoa</taxon>
        <taxon>Arthropoda</taxon>
        <taxon>Hexapoda</taxon>
        <taxon>Insecta</taxon>
        <taxon>Pterygota</taxon>
        <taxon>Neoptera</taxon>
        <taxon>Endopterygota</taxon>
        <taxon>Diptera</taxon>
        <taxon>Nematocera</taxon>
        <taxon>Culicoidea</taxon>
        <taxon>Culicidae</taxon>
        <taxon>Anophelinae</taxon>
        <taxon>Anopheles</taxon>
    </lineage>
</organism>
<evidence type="ECO:0000256" key="2">
    <source>
        <dbReference type="SAM" id="Phobius"/>
    </source>
</evidence>
<reference evidence="3" key="1">
    <citation type="submission" date="2020-05" db="UniProtKB">
        <authorList>
            <consortium name="EnsemblMetazoa"/>
        </authorList>
    </citation>
    <scope>IDENTIFICATION</scope>
    <source>
        <strain evidence="3">FUMOZ</strain>
    </source>
</reference>
<feature type="compositionally biased region" description="Polar residues" evidence="1">
    <location>
        <begin position="200"/>
        <end position="221"/>
    </location>
</feature>
<keyword evidence="2" id="KW-0472">Membrane</keyword>
<evidence type="ECO:0000313" key="3">
    <source>
        <dbReference type="EnsemblMetazoa" id="AFUN006904-PA"/>
    </source>
</evidence>